<name>A0AA42IXQ6_9BURK</name>
<organism evidence="7 8">
    <name type="scientific">Achromobacter spanius</name>
    <dbReference type="NCBI Taxonomy" id="217203"/>
    <lineage>
        <taxon>Bacteria</taxon>
        <taxon>Pseudomonadati</taxon>
        <taxon>Pseudomonadota</taxon>
        <taxon>Betaproteobacteria</taxon>
        <taxon>Burkholderiales</taxon>
        <taxon>Alcaligenaceae</taxon>
        <taxon>Achromobacter</taxon>
    </lineage>
</organism>
<feature type="transmembrane region" description="Helical" evidence="6">
    <location>
        <begin position="6"/>
        <end position="29"/>
    </location>
</feature>
<dbReference type="Proteomes" id="UP001161094">
    <property type="component" value="Unassembled WGS sequence"/>
</dbReference>
<sequence length="206" mass="22021">MLDIQHYGSFILAILVFQAIPGAGTIAILDATARHGKSAGMAAVLGTIAGDFLFMVAAAAGLAAIMRTHPLVFQGLQWAGVAYLLWLGAQLIRTRPSAQDQERERDRSPWVYFRRAFMVSLTNPKVILFFVAFFPLFLKPAASPVTLAVMMLHVTVLSLLYQSALVLIGNALALRLATFPSGRLLATRCAGLALVGLSIQLAAGVA</sequence>
<evidence type="ECO:0000256" key="3">
    <source>
        <dbReference type="ARBA" id="ARBA00022692"/>
    </source>
</evidence>
<feature type="transmembrane region" description="Helical" evidence="6">
    <location>
        <begin position="41"/>
        <end position="65"/>
    </location>
</feature>
<feature type="transmembrane region" description="Helical" evidence="6">
    <location>
        <begin position="185"/>
        <end position="203"/>
    </location>
</feature>
<evidence type="ECO:0000256" key="4">
    <source>
        <dbReference type="ARBA" id="ARBA00022989"/>
    </source>
</evidence>
<keyword evidence="2" id="KW-1003">Cell membrane</keyword>
<dbReference type="EMBL" id="JAOCDZ010000001">
    <property type="protein sequence ID" value="MDH0734463.1"/>
    <property type="molecule type" value="Genomic_DNA"/>
</dbReference>
<dbReference type="PANTHER" id="PTHR30086">
    <property type="entry name" value="ARGININE EXPORTER PROTEIN ARGO"/>
    <property type="match status" value="1"/>
</dbReference>
<dbReference type="InterPro" id="IPR001123">
    <property type="entry name" value="LeuE-type"/>
</dbReference>
<comment type="subcellular location">
    <subcellularLocation>
        <location evidence="1">Cell membrane</location>
        <topology evidence="1">Multi-pass membrane protein</topology>
    </subcellularLocation>
</comment>
<evidence type="ECO:0000313" key="8">
    <source>
        <dbReference type="Proteomes" id="UP001161094"/>
    </source>
</evidence>
<dbReference type="Pfam" id="PF01810">
    <property type="entry name" value="LysE"/>
    <property type="match status" value="1"/>
</dbReference>
<evidence type="ECO:0000256" key="5">
    <source>
        <dbReference type="ARBA" id="ARBA00023136"/>
    </source>
</evidence>
<dbReference type="GO" id="GO:0005886">
    <property type="term" value="C:plasma membrane"/>
    <property type="evidence" value="ECO:0007669"/>
    <property type="project" value="UniProtKB-SubCell"/>
</dbReference>
<dbReference type="AlphaFoldDB" id="A0AA42IXQ6"/>
<evidence type="ECO:0000313" key="7">
    <source>
        <dbReference type="EMBL" id="MDH0734463.1"/>
    </source>
</evidence>
<feature type="transmembrane region" description="Helical" evidence="6">
    <location>
        <begin position="150"/>
        <end position="173"/>
    </location>
</feature>
<evidence type="ECO:0000256" key="6">
    <source>
        <dbReference type="SAM" id="Phobius"/>
    </source>
</evidence>
<comment type="caution">
    <text evidence="7">The sequence shown here is derived from an EMBL/GenBank/DDBJ whole genome shotgun (WGS) entry which is preliminary data.</text>
</comment>
<proteinExistence type="predicted"/>
<evidence type="ECO:0000256" key="2">
    <source>
        <dbReference type="ARBA" id="ARBA00022475"/>
    </source>
</evidence>
<feature type="transmembrane region" description="Helical" evidence="6">
    <location>
        <begin position="71"/>
        <end position="92"/>
    </location>
</feature>
<evidence type="ECO:0000256" key="1">
    <source>
        <dbReference type="ARBA" id="ARBA00004651"/>
    </source>
</evidence>
<keyword evidence="3 6" id="KW-0812">Transmembrane</keyword>
<dbReference type="PIRSF" id="PIRSF006324">
    <property type="entry name" value="LeuE"/>
    <property type="match status" value="1"/>
</dbReference>
<reference evidence="7" key="1">
    <citation type="submission" date="2022-09" db="EMBL/GenBank/DDBJ databases">
        <title>Intensive care unit water sources are persistently colonized with multi-drug resistant bacteria and are the site of extensive horizontal gene transfer of antibiotic resistance genes.</title>
        <authorList>
            <person name="Diorio-Toth L."/>
        </authorList>
    </citation>
    <scope>NUCLEOTIDE SEQUENCE</scope>
    <source>
        <strain evidence="7">GD03843</strain>
    </source>
</reference>
<gene>
    <name evidence="7" type="ORF">N5D93_01500</name>
</gene>
<dbReference type="RefSeq" id="WP_279993561.1">
    <property type="nucleotide sequence ID" value="NZ_JAOCDZ010000001.1"/>
</dbReference>
<dbReference type="GO" id="GO:0015171">
    <property type="term" value="F:amino acid transmembrane transporter activity"/>
    <property type="evidence" value="ECO:0007669"/>
    <property type="project" value="TreeGrafter"/>
</dbReference>
<feature type="transmembrane region" description="Helical" evidence="6">
    <location>
        <begin position="112"/>
        <end position="138"/>
    </location>
</feature>
<accession>A0AA42IXQ6</accession>
<dbReference type="PANTHER" id="PTHR30086:SF20">
    <property type="entry name" value="ARGININE EXPORTER PROTEIN ARGO-RELATED"/>
    <property type="match status" value="1"/>
</dbReference>
<keyword evidence="5 6" id="KW-0472">Membrane</keyword>
<keyword evidence="4 6" id="KW-1133">Transmembrane helix</keyword>
<protein>
    <submittedName>
        <fullName evidence="7">LysE family translocator</fullName>
    </submittedName>
</protein>